<organism evidence="3 4">
    <name type="scientific">Methylomonas lenta</name>
    <dbReference type="NCBI Taxonomy" id="980561"/>
    <lineage>
        <taxon>Bacteria</taxon>
        <taxon>Pseudomonadati</taxon>
        <taxon>Pseudomonadota</taxon>
        <taxon>Gammaproteobacteria</taxon>
        <taxon>Methylococcales</taxon>
        <taxon>Methylococcaceae</taxon>
        <taxon>Methylomonas</taxon>
    </lineage>
</organism>
<comment type="caution">
    <text evidence="3">The sequence shown here is derived from an EMBL/GenBank/DDBJ whole genome shotgun (WGS) entry which is preliminary data.</text>
</comment>
<reference evidence="3 4" key="1">
    <citation type="submission" date="2016-03" db="EMBL/GenBank/DDBJ databases">
        <authorList>
            <person name="Ploux O."/>
        </authorList>
    </citation>
    <scope>NUCLEOTIDE SEQUENCE [LARGE SCALE GENOMIC DNA]</scope>
    <source>
        <strain evidence="3 4">R-45370</strain>
    </source>
</reference>
<keyword evidence="3" id="KW-0378">Hydrolase</keyword>
<keyword evidence="1" id="KW-0812">Transmembrane</keyword>
<dbReference type="GO" id="GO:0016787">
    <property type="term" value="F:hydrolase activity"/>
    <property type="evidence" value="ECO:0007669"/>
    <property type="project" value="UniProtKB-KW"/>
</dbReference>
<keyword evidence="4" id="KW-1185">Reference proteome</keyword>
<name>A0A177N950_9GAMM</name>
<dbReference type="RefSeq" id="WP_066983664.1">
    <property type="nucleotide sequence ID" value="NZ_LUUI01000114.1"/>
</dbReference>
<dbReference type="AlphaFoldDB" id="A0A177N950"/>
<dbReference type="EMBL" id="LUUI01000114">
    <property type="protein sequence ID" value="OAI14013.1"/>
    <property type="molecule type" value="Genomic_DNA"/>
</dbReference>
<evidence type="ECO:0000313" key="4">
    <source>
        <dbReference type="Proteomes" id="UP000078476"/>
    </source>
</evidence>
<dbReference type="InterPro" id="IPR022742">
    <property type="entry name" value="Hydrolase_4"/>
</dbReference>
<dbReference type="OrthoDB" id="9798884at2"/>
<protein>
    <submittedName>
        <fullName evidence="3">Alpha/beta hydrolase</fullName>
    </submittedName>
</protein>
<sequence length="266" mass="30011">MKLPHIVSLILIYLFILLAVFLLQRKLMYFPDRVTPDEQENQLAAFNLQAWPSLAELHGFVSKEKLTHPKGTLLVFHGNAGSAVQRTYYIDALQKLGYRVILAEYPGYGTRTGSPSEDVLIKDGIATAKLVLHAFSGPLYLCGESIGSGVASAVAASGEVPVKGLLLITPFDSMAKVAQQHYWYFLARWLILDKYDNLSRLKNYQGSIAMLLAEQDEVVPNQRTMTLFDGLSGRKKLWRFENAGHNSLPMEPWRPWWGEVMQFLEH</sequence>
<accession>A0A177N950</accession>
<dbReference type="InterPro" id="IPR029058">
    <property type="entry name" value="AB_hydrolase_fold"/>
</dbReference>
<feature type="transmembrane region" description="Helical" evidence="1">
    <location>
        <begin position="6"/>
        <end position="23"/>
    </location>
</feature>
<dbReference type="STRING" id="980561.A1359_00995"/>
<feature type="domain" description="Serine aminopeptidase S33" evidence="2">
    <location>
        <begin position="68"/>
        <end position="188"/>
    </location>
</feature>
<dbReference type="Pfam" id="PF12146">
    <property type="entry name" value="Hydrolase_4"/>
    <property type="match status" value="1"/>
</dbReference>
<gene>
    <name evidence="3" type="ORF">A1359_00995</name>
</gene>
<dbReference type="Gene3D" id="3.40.50.1820">
    <property type="entry name" value="alpha/beta hydrolase"/>
    <property type="match status" value="1"/>
</dbReference>
<evidence type="ECO:0000259" key="2">
    <source>
        <dbReference type="Pfam" id="PF12146"/>
    </source>
</evidence>
<keyword evidence="1" id="KW-0472">Membrane</keyword>
<dbReference type="PANTHER" id="PTHR12277">
    <property type="entry name" value="ALPHA/BETA HYDROLASE DOMAIN-CONTAINING PROTEIN"/>
    <property type="match status" value="1"/>
</dbReference>
<keyword evidence="1" id="KW-1133">Transmembrane helix</keyword>
<evidence type="ECO:0000256" key="1">
    <source>
        <dbReference type="SAM" id="Phobius"/>
    </source>
</evidence>
<dbReference type="Proteomes" id="UP000078476">
    <property type="component" value="Unassembled WGS sequence"/>
</dbReference>
<proteinExistence type="predicted"/>
<dbReference type="SUPFAM" id="SSF53474">
    <property type="entry name" value="alpha/beta-Hydrolases"/>
    <property type="match status" value="1"/>
</dbReference>
<evidence type="ECO:0000313" key="3">
    <source>
        <dbReference type="EMBL" id="OAI14013.1"/>
    </source>
</evidence>